<comment type="caution">
    <text evidence="2">The sequence shown here is derived from an EMBL/GenBank/DDBJ whole genome shotgun (WGS) entry which is preliminary data.</text>
</comment>
<dbReference type="Proteomes" id="UP000813444">
    <property type="component" value="Unassembled WGS sequence"/>
</dbReference>
<sequence>MFGSWIRSTRAKELAPFKYKSLPLGSIKPSGWLRQQIRRSGDGLGGHLYDFYRFVRRSSWLGGTAEYSDLAESATYWFNYIVPMAWALDDERLKAQAREFLDYVLEHQAEDGWLGPETTRQTRCLWARSYLCLGLMQYAEADSSQAERIVDAMHRYVVLVHTMLKNNFTGLIPDTEQGDTFDPYLFGVSRAHELPVSLMWLYENHARDNGPVIWETMELMFEGSRVGGQDWTKFFTRGVFPERGTPDIHNSGFTHGVNLAEGLRYPTLLYRLTREPGLIRKAYEAVDLTCRYQTSLSGTIVGDEHLGGLSPQRGSELCMTVELMFSYAYLYRFHGENSFADSAELAAFNALPAGVTSDWWAHQYVTQTNQPWACQLNGNPWDNVSDRGNIYGLEPNYPCCTVNHPQGYPKFIASAYATFGDCGLVHLLLSPSVVNTALNGKEVNIECITNYPFSERLRYIIDSETELDFFVRVPGWTLKGQATIVVNGNGASPMEPDCSGLYRILVRPGLTDISVHLPMGIRVVTRNESVAIYHGPLLYAADIEMESKSYPPLDFADRRPLPVGEAAPQCRDYEFVPKGEWRYAIDPRSLSVERVRPEEEDLPSDLFTPGGPPTRLWVDAYRIDWPERDGTADVPPTRPRLHHSKKIRMGLIPFGAAKLHIAQFPVAVV</sequence>
<reference evidence="2" key="1">
    <citation type="journal article" date="2021" name="Nat. Commun.">
        <title>Genetic determinants of endophytism in the Arabidopsis root mycobiome.</title>
        <authorList>
            <person name="Mesny F."/>
            <person name="Miyauchi S."/>
            <person name="Thiergart T."/>
            <person name="Pickel B."/>
            <person name="Atanasova L."/>
            <person name="Karlsson M."/>
            <person name="Huettel B."/>
            <person name="Barry K.W."/>
            <person name="Haridas S."/>
            <person name="Chen C."/>
            <person name="Bauer D."/>
            <person name="Andreopoulos W."/>
            <person name="Pangilinan J."/>
            <person name="LaButti K."/>
            <person name="Riley R."/>
            <person name="Lipzen A."/>
            <person name="Clum A."/>
            <person name="Drula E."/>
            <person name="Henrissat B."/>
            <person name="Kohler A."/>
            <person name="Grigoriev I.V."/>
            <person name="Martin F.M."/>
            <person name="Hacquard S."/>
        </authorList>
    </citation>
    <scope>NUCLEOTIDE SEQUENCE</scope>
    <source>
        <strain evidence="2">MPI-CAGE-CH-0235</strain>
    </source>
</reference>
<gene>
    <name evidence="2" type="ORF">B0I35DRAFT_376750</name>
</gene>
<evidence type="ECO:0000313" key="2">
    <source>
        <dbReference type="EMBL" id="KAH7312367.1"/>
    </source>
</evidence>
<dbReference type="PANTHER" id="PTHR31151:SF0">
    <property type="entry name" value="PROLINE-TRNA LIGASE (DUF1680)"/>
    <property type="match status" value="1"/>
</dbReference>
<evidence type="ECO:0000259" key="1">
    <source>
        <dbReference type="Pfam" id="PF20736"/>
    </source>
</evidence>
<protein>
    <recommendedName>
        <fullName evidence="1">Non-reducing end beta-L-arabinofuranosidase-like GH127 middle domain-containing protein</fullName>
    </recommendedName>
</protein>
<dbReference type="InterPro" id="IPR049046">
    <property type="entry name" value="Beta-AFase-like_GH127_middle"/>
</dbReference>
<dbReference type="Pfam" id="PF20736">
    <property type="entry name" value="Glyco_hydro127M"/>
    <property type="match status" value="1"/>
</dbReference>
<dbReference type="GO" id="GO:0005975">
    <property type="term" value="P:carbohydrate metabolic process"/>
    <property type="evidence" value="ECO:0007669"/>
    <property type="project" value="InterPro"/>
</dbReference>
<proteinExistence type="predicted"/>
<dbReference type="EMBL" id="JAGPNK010000010">
    <property type="protein sequence ID" value="KAH7312367.1"/>
    <property type="molecule type" value="Genomic_DNA"/>
</dbReference>
<feature type="domain" description="Non-reducing end beta-L-arabinofuranosidase-like GH127 middle" evidence="1">
    <location>
        <begin position="431"/>
        <end position="492"/>
    </location>
</feature>
<dbReference type="PANTHER" id="PTHR31151">
    <property type="entry name" value="PROLINE-TRNA LIGASE (DUF1680)"/>
    <property type="match status" value="1"/>
</dbReference>
<dbReference type="SUPFAM" id="SSF48208">
    <property type="entry name" value="Six-hairpin glycosidases"/>
    <property type="match status" value="1"/>
</dbReference>
<keyword evidence="3" id="KW-1185">Reference proteome</keyword>
<name>A0A8K0SJU6_9HYPO</name>
<accession>A0A8K0SJU6</accession>
<evidence type="ECO:0000313" key="3">
    <source>
        <dbReference type="Proteomes" id="UP000813444"/>
    </source>
</evidence>
<dbReference type="InterPro" id="IPR008928">
    <property type="entry name" value="6-hairpin_glycosidase_sf"/>
</dbReference>
<organism evidence="2 3">
    <name type="scientific">Stachybotrys elegans</name>
    <dbReference type="NCBI Taxonomy" id="80388"/>
    <lineage>
        <taxon>Eukaryota</taxon>
        <taxon>Fungi</taxon>
        <taxon>Dikarya</taxon>
        <taxon>Ascomycota</taxon>
        <taxon>Pezizomycotina</taxon>
        <taxon>Sordariomycetes</taxon>
        <taxon>Hypocreomycetidae</taxon>
        <taxon>Hypocreales</taxon>
        <taxon>Stachybotryaceae</taxon>
        <taxon>Stachybotrys</taxon>
    </lineage>
</organism>
<dbReference type="AlphaFoldDB" id="A0A8K0SJU6"/>
<dbReference type="OrthoDB" id="5358475at2759"/>